<proteinExistence type="inferred from homology"/>
<feature type="transmembrane region" description="Helical" evidence="8">
    <location>
        <begin position="379"/>
        <end position="397"/>
    </location>
</feature>
<keyword evidence="5 8" id="KW-0812">Transmembrane</keyword>
<feature type="transmembrane region" description="Helical" evidence="8">
    <location>
        <begin position="206"/>
        <end position="227"/>
    </location>
</feature>
<feature type="transmembrane region" description="Helical" evidence="8">
    <location>
        <begin position="343"/>
        <end position="367"/>
    </location>
</feature>
<evidence type="ECO:0000256" key="4">
    <source>
        <dbReference type="ARBA" id="ARBA00022475"/>
    </source>
</evidence>
<dbReference type="Pfam" id="PF07690">
    <property type="entry name" value="MFS_1"/>
    <property type="match status" value="1"/>
</dbReference>
<keyword evidence="11" id="KW-1185">Reference proteome</keyword>
<gene>
    <name evidence="10" type="ORF">HC031_27765</name>
</gene>
<name>A0ABX0Y894_9ACTN</name>
<evidence type="ECO:0000256" key="3">
    <source>
        <dbReference type="ARBA" id="ARBA00022448"/>
    </source>
</evidence>
<dbReference type="SUPFAM" id="SSF103473">
    <property type="entry name" value="MFS general substrate transporter"/>
    <property type="match status" value="1"/>
</dbReference>
<evidence type="ECO:0000256" key="7">
    <source>
        <dbReference type="ARBA" id="ARBA00023136"/>
    </source>
</evidence>
<keyword evidence="7 8" id="KW-0472">Membrane</keyword>
<feature type="domain" description="Major facilitator superfamily (MFS) profile" evidence="9">
    <location>
        <begin position="50"/>
        <end position="433"/>
    </location>
</feature>
<protein>
    <submittedName>
        <fullName evidence="10">MFS transporter</fullName>
    </submittedName>
</protein>
<comment type="subcellular location">
    <subcellularLocation>
        <location evidence="1">Cell membrane</location>
        <topology evidence="1">Multi-pass membrane protein</topology>
    </subcellularLocation>
</comment>
<feature type="transmembrane region" description="Helical" evidence="8">
    <location>
        <begin position="142"/>
        <end position="163"/>
    </location>
</feature>
<evidence type="ECO:0000313" key="11">
    <source>
        <dbReference type="Proteomes" id="UP000722989"/>
    </source>
</evidence>
<evidence type="ECO:0000313" key="10">
    <source>
        <dbReference type="EMBL" id="NJC73494.1"/>
    </source>
</evidence>
<organism evidence="10 11">
    <name type="scientific">Planosporangium thailandense</name>
    <dbReference type="NCBI Taxonomy" id="765197"/>
    <lineage>
        <taxon>Bacteria</taxon>
        <taxon>Bacillati</taxon>
        <taxon>Actinomycetota</taxon>
        <taxon>Actinomycetes</taxon>
        <taxon>Micromonosporales</taxon>
        <taxon>Micromonosporaceae</taxon>
        <taxon>Planosporangium</taxon>
    </lineage>
</organism>
<dbReference type="PANTHER" id="PTHR43271:SF1">
    <property type="entry name" value="INNER MEMBRANE TRANSPORT PROTEIN YNFM"/>
    <property type="match status" value="1"/>
</dbReference>
<dbReference type="Gene3D" id="1.20.1250.20">
    <property type="entry name" value="MFS general substrate transporter like domains"/>
    <property type="match status" value="1"/>
</dbReference>
<feature type="transmembrane region" description="Helical" evidence="8">
    <location>
        <begin position="320"/>
        <end position="337"/>
    </location>
</feature>
<sequence>MPPAHEEVPLSSFCTWIAWRDVCQVQVTLSAPTTTPSQEGHRLGTREYRRLAIALFAAGIATFSSLYCTQPLLPLLQAAYRITPAQAALSVSATTLALGVGMLLVSPLSDAFGRVRFMRVALGATAVVGLACAVAPNWPVLLVLRAVQGLALAGLPAVAMAYLREEVHRQAHARAAGLYIAGTAIGGMLGRLVAGGLADVLGWRAAVGGVALLALACAVTVFALLPASRRFVAAPASPARLARLTGRLLTDPVLLALDGIGAALMGAFVAVFNALGFRLAADPYRLSAGVAGLVFLVYPIGSLASALAGRAAGRFGQRPVVPAGVVIMAAGGLLTLAGPLPLIIAGLAVLTFGFFAAHGVASGWVAARAQLGGGGTGQASALYLLAYYLGSSVFGALSGRAWSAGGWPAVTAMTVALTVAGGLLALALTRTRPLAQAAGERAAAERAAGERAAGAPAAVTGTT</sequence>
<comment type="caution">
    <text evidence="10">The sequence shown here is derived from an EMBL/GenBank/DDBJ whole genome shotgun (WGS) entry which is preliminary data.</text>
</comment>
<evidence type="ECO:0000256" key="1">
    <source>
        <dbReference type="ARBA" id="ARBA00004651"/>
    </source>
</evidence>
<feature type="transmembrane region" description="Helical" evidence="8">
    <location>
        <begin position="284"/>
        <end position="308"/>
    </location>
</feature>
<evidence type="ECO:0000256" key="2">
    <source>
        <dbReference type="ARBA" id="ARBA00008335"/>
    </source>
</evidence>
<feature type="transmembrane region" description="Helical" evidence="8">
    <location>
        <begin position="85"/>
        <end position="105"/>
    </location>
</feature>
<keyword evidence="4" id="KW-1003">Cell membrane</keyword>
<keyword evidence="3" id="KW-0813">Transport</keyword>
<dbReference type="CDD" id="cd17324">
    <property type="entry name" value="MFS_NepI_like"/>
    <property type="match status" value="1"/>
</dbReference>
<feature type="transmembrane region" description="Helical" evidence="8">
    <location>
        <begin position="409"/>
        <end position="428"/>
    </location>
</feature>
<dbReference type="Proteomes" id="UP000722989">
    <property type="component" value="Unassembled WGS sequence"/>
</dbReference>
<feature type="transmembrane region" description="Helical" evidence="8">
    <location>
        <begin position="51"/>
        <end position="73"/>
    </location>
</feature>
<dbReference type="PANTHER" id="PTHR43271">
    <property type="entry name" value="BLL2771 PROTEIN"/>
    <property type="match status" value="1"/>
</dbReference>
<feature type="transmembrane region" description="Helical" evidence="8">
    <location>
        <begin position="248"/>
        <end position="272"/>
    </location>
</feature>
<dbReference type="EMBL" id="JAATVY010000031">
    <property type="protein sequence ID" value="NJC73494.1"/>
    <property type="molecule type" value="Genomic_DNA"/>
</dbReference>
<dbReference type="InterPro" id="IPR011701">
    <property type="entry name" value="MFS"/>
</dbReference>
<dbReference type="InterPro" id="IPR020846">
    <property type="entry name" value="MFS_dom"/>
</dbReference>
<accession>A0ABX0Y894</accession>
<evidence type="ECO:0000256" key="5">
    <source>
        <dbReference type="ARBA" id="ARBA00022692"/>
    </source>
</evidence>
<comment type="similarity">
    <text evidence="2">Belongs to the major facilitator superfamily.</text>
</comment>
<evidence type="ECO:0000256" key="6">
    <source>
        <dbReference type="ARBA" id="ARBA00022989"/>
    </source>
</evidence>
<feature type="transmembrane region" description="Helical" evidence="8">
    <location>
        <begin position="117"/>
        <end position="136"/>
    </location>
</feature>
<evidence type="ECO:0000256" key="8">
    <source>
        <dbReference type="SAM" id="Phobius"/>
    </source>
</evidence>
<dbReference type="InterPro" id="IPR036259">
    <property type="entry name" value="MFS_trans_sf"/>
</dbReference>
<keyword evidence="6 8" id="KW-1133">Transmembrane helix</keyword>
<evidence type="ECO:0000259" key="9">
    <source>
        <dbReference type="PROSITE" id="PS50850"/>
    </source>
</evidence>
<feature type="transmembrane region" description="Helical" evidence="8">
    <location>
        <begin position="175"/>
        <end position="194"/>
    </location>
</feature>
<reference evidence="10 11" key="1">
    <citation type="submission" date="2020-03" db="EMBL/GenBank/DDBJ databases">
        <title>WGS of the type strain of Planosporangium spp.</title>
        <authorList>
            <person name="Thawai C."/>
        </authorList>
    </citation>
    <scope>NUCLEOTIDE SEQUENCE [LARGE SCALE GENOMIC DNA]</scope>
    <source>
        <strain evidence="10 11">TBRC 5610</strain>
    </source>
</reference>
<dbReference type="PROSITE" id="PS50850">
    <property type="entry name" value="MFS"/>
    <property type="match status" value="1"/>
</dbReference>